<reference evidence="1 2" key="1">
    <citation type="submission" date="2021-06" db="EMBL/GenBank/DDBJ databases">
        <authorList>
            <person name="Kallberg Y."/>
            <person name="Tangrot J."/>
            <person name="Rosling A."/>
        </authorList>
    </citation>
    <scope>NUCLEOTIDE SEQUENCE [LARGE SCALE GENOMIC DNA]</scope>
    <source>
        <strain evidence="1 2">120-4 pot B 10/14</strain>
    </source>
</reference>
<sequence>MESFNGIIKKSLNSASILYNIEKILKINTVNDTFIKDINDELQIILKSLLNGIKVSSDSLLYLLGNGWYKNNIVDQLDAYLNNSPVLTAIKPCTETLPLSSKAKFLFKACDNFRKTNSDEELIRILKNFITVKWQTCKDSTRSNSNNSCKDKPKVVKICGAPSKKRMKSFMEEMGKKVNVQE</sequence>
<comment type="caution">
    <text evidence="1">The sequence shown here is derived from an EMBL/GenBank/DDBJ whole genome shotgun (WGS) entry which is preliminary data.</text>
</comment>
<accession>A0ABN7WEL9</accession>
<dbReference type="EMBL" id="CAJVQB010039162">
    <property type="protein sequence ID" value="CAG8827076.1"/>
    <property type="molecule type" value="Genomic_DNA"/>
</dbReference>
<evidence type="ECO:0000313" key="1">
    <source>
        <dbReference type="EMBL" id="CAG8827076.1"/>
    </source>
</evidence>
<proteinExistence type="predicted"/>
<dbReference type="Proteomes" id="UP000789901">
    <property type="component" value="Unassembled WGS sequence"/>
</dbReference>
<evidence type="ECO:0000313" key="2">
    <source>
        <dbReference type="Proteomes" id="UP000789901"/>
    </source>
</evidence>
<keyword evidence="2" id="KW-1185">Reference proteome</keyword>
<protein>
    <submittedName>
        <fullName evidence="1">10056_t:CDS:1</fullName>
    </submittedName>
</protein>
<gene>
    <name evidence="1" type="ORF">GMARGA_LOCUS29300</name>
</gene>
<name>A0ABN7WEL9_GIGMA</name>
<organism evidence="1 2">
    <name type="scientific">Gigaspora margarita</name>
    <dbReference type="NCBI Taxonomy" id="4874"/>
    <lineage>
        <taxon>Eukaryota</taxon>
        <taxon>Fungi</taxon>
        <taxon>Fungi incertae sedis</taxon>
        <taxon>Mucoromycota</taxon>
        <taxon>Glomeromycotina</taxon>
        <taxon>Glomeromycetes</taxon>
        <taxon>Diversisporales</taxon>
        <taxon>Gigasporaceae</taxon>
        <taxon>Gigaspora</taxon>
    </lineage>
</organism>
<feature type="non-terminal residue" evidence="1">
    <location>
        <position position="182"/>
    </location>
</feature>